<dbReference type="GO" id="GO:0046872">
    <property type="term" value="F:metal ion binding"/>
    <property type="evidence" value="ECO:0007669"/>
    <property type="project" value="UniProtKB-KW"/>
</dbReference>
<dbReference type="InParanoid" id="A0A194WUZ8"/>
<dbReference type="InterPro" id="IPR008250">
    <property type="entry name" value="ATPase_P-typ_transduc_dom_A_sf"/>
</dbReference>
<dbReference type="PROSITE" id="PS00154">
    <property type="entry name" value="ATPASE_E1_E2"/>
    <property type="match status" value="1"/>
</dbReference>
<feature type="domain" description="HMA" evidence="8">
    <location>
        <begin position="272"/>
        <end position="339"/>
    </location>
</feature>
<reference evidence="9 10" key="1">
    <citation type="submission" date="2015-10" db="EMBL/GenBank/DDBJ databases">
        <title>Full genome of DAOMC 229536 Phialocephala scopiformis, a fungal endophyte of spruce producing the potent anti-insectan compound rugulosin.</title>
        <authorList>
            <consortium name="DOE Joint Genome Institute"/>
            <person name="Walker A.K."/>
            <person name="Frasz S.L."/>
            <person name="Seifert K.A."/>
            <person name="Miller J.D."/>
            <person name="Mondo S.J."/>
            <person name="Labutti K."/>
            <person name="Lipzen A."/>
            <person name="Dockter R."/>
            <person name="Kennedy M."/>
            <person name="Grigoriev I.V."/>
            <person name="Spatafora J.W."/>
        </authorList>
    </citation>
    <scope>NUCLEOTIDE SEQUENCE [LARGE SCALE GENOMIC DNA]</scope>
    <source>
        <strain evidence="9 10">CBS 120377</strain>
    </source>
</reference>
<dbReference type="GO" id="GO:0016887">
    <property type="term" value="F:ATP hydrolysis activity"/>
    <property type="evidence" value="ECO:0007669"/>
    <property type="project" value="InterPro"/>
</dbReference>
<evidence type="ECO:0000256" key="5">
    <source>
        <dbReference type="ARBA" id="ARBA00022989"/>
    </source>
</evidence>
<dbReference type="InterPro" id="IPR006121">
    <property type="entry name" value="HMA_dom"/>
</dbReference>
<dbReference type="FunCoup" id="A0A194WUZ8">
    <property type="interactions" value="28"/>
</dbReference>
<evidence type="ECO:0000256" key="6">
    <source>
        <dbReference type="ARBA" id="ARBA00023136"/>
    </source>
</evidence>
<evidence type="ECO:0000256" key="3">
    <source>
        <dbReference type="ARBA" id="ARBA00022723"/>
    </source>
</evidence>
<keyword evidence="4" id="KW-1278">Translocase</keyword>
<dbReference type="GO" id="GO:0016020">
    <property type="term" value="C:membrane"/>
    <property type="evidence" value="ECO:0007669"/>
    <property type="project" value="UniProtKB-SubCell"/>
</dbReference>
<dbReference type="NCBIfam" id="TIGR01494">
    <property type="entry name" value="ATPase_P-type"/>
    <property type="match status" value="1"/>
</dbReference>
<dbReference type="Pfam" id="PF24534">
    <property type="entry name" value="HMA_PCA1"/>
    <property type="match status" value="1"/>
</dbReference>
<dbReference type="SUPFAM" id="SSF56784">
    <property type="entry name" value="HAD-like"/>
    <property type="match status" value="1"/>
</dbReference>
<evidence type="ECO:0000256" key="2">
    <source>
        <dbReference type="ARBA" id="ARBA00022692"/>
    </source>
</evidence>
<dbReference type="InterPro" id="IPR027256">
    <property type="entry name" value="P-typ_ATPase_IB"/>
</dbReference>
<dbReference type="CDD" id="cd00371">
    <property type="entry name" value="HMA"/>
    <property type="match status" value="1"/>
</dbReference>
<dbReference type="FunFam" id="2.70.150.10:FF:000002">
    <property type="entry name" value="Copper-transporting ATPase 1, putative"/>
    <property type="match status" value="1"/>
</dbReference>
<dbReference type="STRING" id="149040.A0A194WUZ8"/>
<dbReference type="SUPFAM" id="SSF81665">
    <property type="entry name" value="Calcium ATPase, transmembrane domain M"/>
    <property type="match status" value="1"/>
</dbReference>
<dbReference type="Proteomes" id="UP000070700">
    <property type="component" value="Unassembled WGS sequence"/>
</dbReference>
<dbReference type="Gene3D" id="3.30.70.100">
    <property type="match status" value="1"/>
</dbReference>
<dbReference type="InterPro" id="IPR023299">
    <property type="entry name" value="ATPase_P-typ_cyto_dom_N"/>
</dbReference>
<keyword evidence="7" id="KW-0067">ATP-binding</keyword>
<dbReference type="SFLD" id="SFLDS00003">
    <property type="entry name" value="Haloacid_Dehalogenase"/>
    <property type="match status" value="1"/>
</dbReference>
<name>A0A194WUZ8_MOLSC</name>
<dbReference type="KEGG" id="psco:LY89DRAFT_653204"/>
<keyword evidence="3 7" id="KW-0479">Metal-binding</keyword>
<evidence type="ECO:0000256" key="4">
    <source>
        <dbReference type="ARBA" id="ARBA00022967"/>
    </source>
</evidence>
<keyword evidence="6 7" id="KW-0472">Membrane</keyword>
<dbReference type="PRINTS" id="PR00120">
    <property type="entry name" value="HATPASE"/>
</dbReference>
<comment type="subcellular location">
    <subcellularLocation>
        <location evidence="1 7">Membrane</location>
    </subcellularLocation>
</comment>
<dbReference type="OrthoDB" id="432719at2759"/>
<dbReference type="PROSITE" id="PS50846">
    <property type="entry name" value="HMA_2"/>
    <property type="match status" value="1"/>
</dbReference>
<dbReference type="Pfam" id="PF00702">
    <property type="entry name" value="Hydrolase"/>
    <property type="match status" value="1"/>
</dbReference>
<dbReference type="PROSITE" id="PS01229">
    <property type="entry name" value="COF_2"/>
    <property type="match status" value="1"/>
</dbReference>
<dbReference type="PANTHER" id="PTHR46594">
    <property type="entry name" value="P-TYPE CATION-TRANSPORTING ATPASE"/>
    <property type="match status" value="1"/>
</dbReference>
<dbReference type="InterPro" id="IPR018303">
    <property type="entry name" value="ATPase_P-typ_P_site"/>
</dbReference>
<feature type="transmembrane region" description="Helical" evidence="7">
    <location>
        <begin position="1056"/>
        <end position="1078"/>
    </location>
</feature>
<protein>
    <submittedName>
        <fullName evidence="9">Heavy metal translocatin</fullName>
    </submittedName>
</protein>
<comment type="similarity">
    <text evidence="7">Belongs to the cation transport ATPase (P-type) (TC 3.A.3) family. Type IB subfamily.</text>
</comment>
<feature type="transmembrane region" description="Helical" evidence="7">
    <location>
        <begin position="423"/>
        <end position="443"/>
    </location>
</feature>
<dbReference type="RefSeq" id="XP_018066151.1">
    <property type="nucleotide sequence ID" value="XM_018212238.1"/>
</dbReference>
<dbReference type="InterPro" id="IPR023214">
    <property type="entry name" value="HAD_sf"/>
</dbReference>
<dbReference type="InterPro" id="IPR044492">
    <property type="entry name" value="P_typ_ATPase_HD_dom"/>
</dbReference>
<evidence type="ECO:0000259" key="8">
    <source>
        <dbReference type="PROSITE" id="PS50846"/>
    </source>
</evidence>
<dbReference type="GO" id="GO:0005524">
    <property type="term" value="F:ATP binding"/>
    <property type="evidence" value="ECO:0007669"/>
    <property type="project" value="UniProtKB-UniRule"/>
</dbReference>
<keyword evidence="7" id="KW-0547">Nucleotide-binding</keyword>
<proteinExistence type="inferred from homology"/>
<dbReference type="EMBL" id="KQ947425">
    <property type="protein sequence ID" value="KUJ11796.1"/>
    <property type="molecule type" value="Genomic_DNA"/>
</dbReference>
<dbReference type="InterPro" id="IPR059000">
    <property type="entry name" value="ATPase_P-type_domA"/>
</dbReference>
<gene>
    <name evidence="9" type="ORF">LY89DRAFT_653204</name>
</gene>
<feature type="transmembrane region" description="Helical" evidence="7">
    <location>
        <begin position="449"/>
        <end position="468"/>
    </location>
</feature>
<dbReference type="PRINTS" id="PR00119">
    <property type="entry name" value="CATATPASE"/>
</dbReference>
<dbReference type="Gene3D" id="2.70.150.10">
    <property type="entry name" value="Calcium-transporting ATPase, cytoplasmic transduction domain A"/>
    <property type="match status" value="1"/>
</dbReference>
<dbReference type="InterPro" id="IPR036412">
    <property type="entry name" value="HAD-like_sf"/>
</dbReference>
<dbReference type="InterPro" id="IPR023298">
    <property type="entry name" value="ATPase_P-typ_TM_dom_sf"/>
</dbReference>
<dbReference type="NCBIfam" id="TIGR01511">
    <property type="entry name" value="ATPase-IB1_Cu"/>
    <property type="match status" value="1"/>
</dbReference>
<dbReference type="Gene3D" id="3.40.1110.10">
    <property type="entry name" value="Calcium-transporting ATPase, cytoplasmic domain N"/>
    <property type="match status" value="1"/>
</dbReference>
<dbReference type="Gene3D" id="3.40.50.1000">
    <property type="entry name" value="HAD superfamily/HAD-like"/>
    <property type="match status" value="1"/>
</dbReference>
<dbReference type="InterPro" id="IPR001757">
    <property type="entry name" value="P_typ_ATPase"/>
</dbReference>
<feature type="transmembrane region" description="Helical" evidence="7">
    <location>
        <begin position="1027"/>
        <end position="1044"/>
    </location>
</feature>
<dbReference type="AlphaFoldDB" id="A0A194WUZ8"/>
<evidence type="ECO:0000313" key="10">
    <source>
        <dbReference type="Proteomes" id="UP000070700"/>
    </source>
</evidence>
<dbReference type="SUPFAM" id="SSF55008">
    <property type="entry name" value="HMA, heavy metal-associated domain"/>
    <property type="match status" value="1"/>
</dbReference>
<dbReference type="InterPro" id="IPR056236">
    <property type="entry name" value="HMA_PCA1"/>
</dbReference>
<dbReference type="GeneID" id="28821964"/>
<dbReference type="SFLD" id="SFLDG00002">
    <property type="entry name" value="C1.7:_P-type_atpase_like"/>
    <property type="match status" value="1"/>
</dbReference>
<feature type="transmembrane region" description="Helical" evidence="7">
    <location>
        <begin position="672"/>
        <end position="698"/>
    </location>
</feature>
<keyword evidence="5 7" id="KW-1133">Transmembrane helix</keyword>
<dbReference type="GO" id="GO:0019829">
    <property type="term" value="F:ATPase-coupled monoatomic cation transmembrane transporter activity"/>
    <property type="evidence" value="ECO:0007669"/>
    <property type="project" value="InterPro"/>
</dbReference>
<dbReference type="Pfam" id="PF00122">
    <property type="entry name" value="E1-E2_ATPase"/>
    <property type="match status" value="1"/>
</dbReference>
<dbReference type="PANTHER" id="PTHR46594:SF4">
    <property type="entry name" value="P-TYPE CATION-TRANSPORTING ATPASE"/>
    <property type="match status" value="1"/>
</dbReference>
<organism evidence="9 10">
    <name type="scientific">Mollisia scopiformis</name>
    <name type="common">Conifer needle endophyte fungus</name>
    <name type="synonym">Phialocephala scopiformis</name>
    <dbReference type="NCBI Taxonomy" id="149040"/>
    <lineage>
        <taxon>Eukaryota</taxon>
        <taxon>Fungi</taxon>
        <taxon>Dikarya</taxon>
        <taxon>Ascomycota</taxon>
        <taxon>Pezizomycotina</taxon>
        <taxon>Leotiomycetes</taxon>
        <taxon>Helotiales</taxon>
        <taxon>Mollisiaceae</taxon>
        <taxon>Mollisia</taxon>
    </lineage>
</organism>
<dbReference type="SUPFAM" id="SSF81653">
    <property type="entry name" value="Calcium ATPase, transduction domain A"/>
    <property type="match status" value="1"/>
</dbReference>
<evidence type="ECO:0000256" key="7">
    <source>
        <dbReference type="RuleBase" id="RU362081"/>
    </source>
</evidence>
<dbReference type="NCBIfam" id="TIGR01525">
    <property type="entry name" value="ATPase-IB_hvy"/>
    <property type="match status" value="1"/>
</dbReference>
<feature type="transmembrane region" description="Helical" evidence="7">
    <location>
        <begin position="710"/>
        <end position="736"/>
    </location>
</feature>
<dbReference type="SFLD" id="SFLDF00027">
    <property type="entry name" value="p-type_atpase"/>
    <property type="match status" value="1"/>
</dbReference>
<evidence type="ECO:0000256" key="1">
    <source>
        <dbReference type="ARBA" id="ARBA00004370"/>
    </source>
</evidence>
<sequence>MSNPTEPADPSHKCCDGCTMNRSSNSNTTTSFGPITAAINSSNVTEPCNEGCCSGNKDLVEEATEDDCCGGNELLIEDKYQVTCCSGEEKEAADDGCQDLCCSGENEKSNGRRGLSACCEGKASPCCDASCIDRIAMRECKSNCSEDFKSNGLHTEGTACEAHKKRTRHKYAAKLAAFDCICRALIALGQESCCIPKAESSVPRGSTTRKWSPNSDASDACCKPRRQKTPLTVTGEASGRPASTKLCSDEFTSVVGIQPVSADIEKGCSGVEHMVLSITGMTCTGCETKLQRVLGTLPPITNLKTSLVIARAEFNLDTAIMSPDAVMKHLERTTEFKCERILTQGSNLEVIPRGNVKDFLGQLLPLGVNDMQLVGKGIVRINFDPKVIGARSLIENNLEYPCSLAPPPVDPGLAAGSKHVREMGYMTLLSIVLTVPVLVLSWAPLRSRPITYGAVSLALATIIQLVIAGPFYPKALKSLVFSRMIEMDLLIVFSTSAAYIFSVVSFGYLVSGHPLLTGEFFETSTLLVTLIMVGRFVAALSRQKAVQSITIRSLQISTAQLVTKDGTSIDEIDTRLLQYGDFFTVLPEHRVPTDGVVISGSSEIDESMLTGESRPSEKQVGSKIIAGSINGSGKLVIQLTHLPGENTISVIAGMVDNAKLSKPKIQDFADRVASYFVPVIVSLTILTFVVWISVGIAIQKKSGSDAAIQAIIFAITVLIVSCPCAIGLAVPMVIVIGSGVAAERGVIFKSADSIEMAYKTTHIVFDKTGTLTEGRLKVAKEQYIMENDVASQSMILSLVSNSKHPVSVAVATYLEGHGTTPTKIDDIKTVAGKGIEGKAEGKLIRGGNARWLDAESDGHVQFLAGAGYTLFCITLDSKLYAVFGLSDTVRPEATATVAKLRQRGIQLSLLSGDDIGPVQQIAAEVGINSDEVRSRCSPSDKQQYIQSLLRLSVGKTKSTVVFVGDGTNDAVALAQATIGVHMSSGTDVAQSAADVVLMRQSLEGILTIINISQAAVRRIKFNFGWSFVYNVLALLFASGALVNARNGVALNIPPQYAGLGELVSVLPVIAIAVGLRLAKI</sequence>
<dbReference type="InterPro" id="IPR036163">
    <property type="entry name" value="HMA_dom_sf"/>
</dbReference>
<keyword evidence="10" id="KW-1185">Reference proteome</keyword>
<evidence type="ECO:0000313" key="9">
    <source>
        <dbReference type="EMBL" id="KUJ11796.1"/>
    </source>
</evidence>
<feature type="transmembrane region" description="Helical" evidence="7">
    <location>
        <begin position="489"/>
        <end position="508"/>
    </location>
</feature>
<accession>A0A194WUZ8</accession>
<dbReference type="GO" id="GO:0030003">
    <property type="term" value="P:intracellular monoatomic cation homeostasis"/>
    <property type="evidence" value="ECO:0007669"/>
    <property type="project" value="UniProtKB-ARBA"/>
</dbReference>
<keyword evidence="2 7" id="KW-0812">Transmembrane</keyword>